<dbReference type="InterPro" id="IPR029069">
    <property type="entry name" value="HotDog_dom_sf"/>
</dbReference>
<feature type="domain" description="Fluoroacetyl-CoA-specific thioesterase-like" evidence="1">
    <location>
        <begin position="15"/>
        <end position="118"/>
    </location>
</feature>
<dbReference type="Pfam" id="PF22636">
    <property type="entry name" value="FlK"/>
    <property type="match status" value="1"/>
</dbReference>
<dbReference type="PANTHER" id="PTHR36934:SF1">
    <property type="entry name" value="THIOESTERASE DOMAIN-CONTAINING PROTEIN"/>
    <property type="match status" value="1"/>
</dbReference>
<dbReference type="Gene3D" id="3.10.129.10">
    <property type="entry name" value="Hotdog Thioesterase"/>
    <property type="match status" value="1"/>
</dbReference>
<dbReference type="PATRIC" id="fig|1550241.5.peg.757"/>
<dbReference type="InterPro" id="IPR054485">
    <property type="entry name" value="FlK-like_dom"/>
</dbReference>
<dbReference type="PANTHER" id="PTHR36934">
    <property type="entry name" value="BLR0278 PROTEIN"/>
    <property type="match status" value="1"/>
</dbReference>
<dbReference type="InterPro" id="IPR025540">
    <property type="entry name" value="FlK"/>
</dbReference>
<dbReference type="PIRSF" id="PIRSF014972">
    <property type="entry name" value="FlK"/>
    <property type="match status" value="1"/>
</dbReference>
<dbReference type="KEGG" id="thf:MA03_03575"/>
<sequence>MSGNNTNSFTRRYTVRPEHAARHLETEGIRVLATPVMVGFIEETCRIFWDERLPPNKTTVGVRVDVSHVKPALVGSELEVKASVLYADEKRVRFWVEVWSGKLLIGYALHERAVIDKEGFANMIKTMMSSSAGG</sequence>
<accession>A0A0F7FIC6</accession>
<dbReference type="SUPFAM" id="SSF54637">
    <property type="entry name" value="Thioesterase/thiol ester dehydrase-isomerase"/>
    <property type="match status" value="1"/>
</dbReference>
<name>A0A0F7FIC6_9CREN</name>
<evidence type="ECO:0000313" key="3">
    <source>
        <dbReference type="Proteomes" id="UP000067434"/>
    </source>
</evidence>
<dbReference type="AlphaFoldDB" id="A0A0F7FIC6"/>
<dbReference type="HOGENOM" id="CLU_119426_0_1_2"/>
<proteinExistence type="predicted"/>
<dbReference type="STRING" id="1550241.MA03_03575"/>
<dbReference type="EMBL" id="CP009961">
    <property type="protein sequence ID" value="AKG38544.1"/>
    <property type="molecule type" value="Genomic_DNA"/>
</dbReference>
<evidence type="ECO:0000313" key="2">
    <source>
        <dbReference type="EMBL" id="AKG38544.1"/>
    </source>
</evidence>
<evidence type="ECO:0000259" key="1">
    <source>
        <dbReference type="Pfam" id="PF22636"/>
    </source>
</evidence>
<dbReference type="RefSeq" id="WP_052883963.1">
    <property type="nucleotide sequence ID" value="NZ_CP009961.1"/>
</dbReference>
<dbReference type="CDD" id="cd03440">
    <property type="entry name" value="hot_dog"/>
    <property type="match status" value="1"/>
</dbReference>
<organism evidence="2 3">
    <name type="scientific">Infirmifilum uzonense</name>
    <dbReference type="NCBI Taxonomy" id="1550241"/>
    <lineage>
        <taxon>Archaea</taxon>
        <taxon>Thermoproteota</taxon>
        <taxon>Thermoprotei</taxon>
        <taxon>Thermofilales</taxon>
        <taxon>Thermofilaceae</taxon>
        <taxon>Infirmifilum</taxon>
    </lineage>
</organism>
<gene>
    <name evidence="2" type="ORF">MA03_03575</name>
</gene>
<reference evidence="2 3" key="1">
    <citation type="journal article" date="2015" name="Stand. Genomic Sci.">
        <title>Complete genome sequence of and proposal of Thermofilum uzonense sp. nov. a novel hyperthermophilic crenarchaeon and emended description of the genus Thermofilum.</title>
        <authorList>
            <person name="Toshchakov S.V."/>
            <person name="Korzhenkov A.A."/>
            <person name="Samarov N.I."/>
            <person name="Mazunin I.O."/>
            <person name="Mozhey O.I."/>
            <person name="Shmyr I.S."/>
            <person name="Derbikova K.S."/>
            <person name="Taranov E.A."/>
            <person name="Dominova I.N."/>
            <person name="Bonch-Osmolovskaya E.A."/>
            <person name="Patrushev M.V."/>
            <person name="Podosokorskaya O.A."/>
            <person name="Kublanov I.V."/>
        </authorList>
    </citation>
    <scope>NUCLEOTIDE SEQUENCE [LARGE SCALE GENOMIC DNA]</scope>
    <source>
        <strain evidence="2 3">1807-2</strain>
    </source>
</reference>
<keyword evidence="3" id="KW-1185">Reference proteome</keyword>
<dbReference type="GeneID" id="25401280"/>
<dbReference type="Proteomes" id="UP000067434">
    <property type="component" value="Chromosome"/>
</dbReference>
<protein>
    <submittedName>
        <fullName evidence="2">Thioesterase</fullName>
    </submittedName>
</protein>